<dbReference type="RefSeq" id="WP_197659712.1">
    <property type="nucleotide sequence ID" value="NZ_JAEAGR010000001.1"/>
</dbReference>
<dbReference type="SUPFAM" id="SSF52317">
    <property type="entry name" value="Class I glutamine amidotransferase-like"/>
    <property type="match status" value="1"/>
</dbReference>
<gene>
    <name evidence="2" type="ORF">I5677_01135</name>
</gene>
<dbReference type="Pfam" id="PF14871">
    <property type="entry name" value="GHL6"/>
    <property type="match status" value="1"/>
</dbReference>
<accession>A0A8J7H0C9</accession>
<dbReference type="Gene3D" id="3.40.50.880">
    <property type="match status" value="1"/>
</dbReference>
<proteinExistence type="predicted"/>
<dbReference type="EMBL" id="JAEAGR010000001">
    <property type="protein sequence ID" value="MBH1939493.1"/>
    <property type="molecule type" value="Genomic_DNA"/>
</dbReference>
<comment type="caution">
    <text evidence="2">The sequence shown here is derived from an EMBL/GenBank/DDBJ whole genome shotgun (WGS) entry which is preliminary data.</text>
</comment>
<evidence type="ECO:0000259" key="1">
    <source>
        <dbReference type="Pfam" id="PF08532"/>
    </source>
</evidence>
<dbReference type="Proteomes" id="UP000623269">
    <property type="component" value="Unassembled WGS sequence"/>
</dbReference>
<keyword evidence="3" id="KW-1185">Reference proteome</keyword>
<evidence type="ECO:0000313" key="2">
    <source>
        <dbReference type="EMBL" id="MBH1939493.1"/>
    </source>
</evidence>
<dbReference type="InterPro" id="IPR029062">
    <property type="entry name" value="Class_I_gatase-like"/>
</dbReference>
<organism evidence="2 3">
    <name type="scientific">Mobilitalea sibirica</name>
    <dbReference type="NCBI Taxonomy" id="1462919"/>
    <lineage>
        <taxon>Bacteria</taxon>
        <taxon>Bacillati</taxon>
        <taxon>Bacillota</taxon>
        <taxon>Clostridia</taxon>
        <taxon>Lachnospirales</taxon>
        <taxon>Lachnospiraceae</taxon>
        <taxon>Mobilitalea</taxon>
    </lineage>
</organism>
<feature type="domain" description="Beta-galactosidase trimerisation" evidence="1">
    <location>
        <begin position="386"/>
        <end position="539"/>
    </location>
</feature>
<dbReference type="InterPro" id="IPR013738">
    <property type="entry name" value="Beta_galactosidase_Trimer"/>
</dbReference>
<dbReference type="Gene3D" id="3.20.20.80">
    <property type="entry name" value="Glycosidases"/>
    <property type="match status" value="1"/>
</dbReference>
<evidence type="ECO:0000313" key="3">
    <source>
        <dbReference type="Proteomes" id="UP000623269"/>
    </source>
</evidence>
<dbReference type="AlphaFoldDB" id="A0A8J7H0C9"/>
<dbReference type="CDD" id="cd03143">
    <property type="entry name" value="A4_beta-galactosidase_middle_domain"/>
    <property type="match status" value="1"/>
</dbReference>
<dbReference type="GO" id="GO:0005975">
    <property type="term" value="P:carbohydrate metabolic process"/>
    <property type="evidence" value="ECO:0007669"/>
    <property type="project" value="InterPro"/>
</dbReference>
<dbReference type="SUPFAM" id="SSF51445">
    <property type="entry name" value="(Trans)glycosidases"/>
    <property type="match status" value="1"/>
</dbReference>
<protein>
    <submittedName>
        <fullName evidence="2">Beta-galactosidase trimerization domain-containing protein</fullName>
    </submittedName>
</protein>
<sequence length="664" mass="77091">MAWWENYPWRMIQTNLREIDMEDINAEQFVKDLLDFKANVVLLNAAGIIASYPTKLPYHYQSSYLHGDSLKDIVDLCHKNGIKVLARTDFSKVRRTLYEQHPQWAFRTKDGQVMDYNGDVQCCINGDYQQKYAFEILKEMFETIPFDGLFCNMGGFQTKDYDFKDYGYCHCDNCKRKFRELYGQDLPEAEDYNNPVYGQYLQFQDKILKEYRERMVAFVKGINKEICFDDEAYARIEAATEYKTRLPHWQYHASSNCRVIIGDGTSNIICSNTTVEYIGYAFRHVSVTPALQELRLWQNLVNLGALDYYLIGRIDNHLDRSSFQRIKKVFAFHAKHEQAYTGLKSKAKILMKRTHRWVASPEEKGWIRTLTESHIPFAEVLPTEFMDVDLSRYQLLLLPDIKFVSKEEADKIDDYVKNGGRVIATGETGLYDPYTGIRDEQVIKSLGVERINSIRHDMVSSMFLVEAKDKKIFTSYADTDVIPVGDSFIHATVKEDAEKFLKLIPPHRYGPPERCYFTEITDTPGVTKYNFGKGYAVYIPWMPGTFYNLGGHSNTFWFMQDILMNLCDIKSIAKSLNPMVEVSLSERSNGNLFVQFVNNSGCFGLSFFDPVPMYHLKLEIPVPKEPKSMNTLKSGQDVSYEYKDQIAYILLDELQEYEAIEIMF</sequence>
<dbReference type="GO" id="GO:0004565">
    <property type="term" value="F:beta-galactosidase activity"/>
    <property type="evidence" value="ECO:0007669"/>
    <property type="project" value="InterPro"/>
</dbReference>
<dbReference type="InterPro" id="IPR028212">
    <property type="entry name" value="GHL6"/>
</dbReference>
<name>A0A8J7H0C9_9FIRM</name>
<dbReference type="Pfam" id="PF08532">
    <property type="entry name" value="Glyco_hydro_42M"/>
    <property type="match status" value="1"/>
</dbReference>
<dbReference type="InterPro" id="IPR017853">
    <property type="entry name" value="GH"/>
</dbReference>
<reference evidence="2" key="1">
    <citation type="submission" date="2020-12" db="EMBL/GenBank/DDBJ databases">
        <title>M. sibirica DSM 26468T genome.</title>
        <authorList>
            <person name="Thieme N."/>
            <person name="Rettenmaier R."/>
            <person name="Zverlov V."/>
            <person name="Liebl W."/>
        </authorList>
    </citation>
    <scope>NUCLEOTIDE SEQUENCE</scope>
    <source>
        <strain evidence="2">DSM 26468</strain>
    </source>
</reference>